<dbReference type="AlphaFoldDB" id="F9WSQ4"/>
<proteinExistence type="predicted"/>
<name>F9WSQ4_TRYVY</name>
<gene>
    <name evidence="1" type="ORF">TvY486_0034450</name>
</gene>
<protein>
    <submittedName>
        <fullName evidence="1">Uncharacterized protein</fullName>
    </submittedName>
</protein>
<organism evidence="1 2">
    <name type="scientific">Trypanosoma vivax (strain Y486)</name>
    <dbReference type="NCBI Taxonomy" id="1055687"/>
    <lineage>
        <taxon>Eukaryota</taxon>
        <taxon>Discoba</taxon>
        <taxon>Euglenozoa</taxon>
        <taxon>Kinetoplastea</taxon>
        <taxon>Metakinetoplastina</taxon>
        <taxon>Trypanosomatida</taxon>
        <taxon>Trypanosomatidae</taxon>
        <taxon>Trypanosoma</taxon>
        <taxon>Duttonella</taxon>
    </lineage>
</organism>
<evidence type="ECO:0000313" key="2">
    <source>
        <dbReference type="Proteomes" id="UP000009027"/>
    </source>
</evidence>
<dbReference type="PROSITE" id="PS51257">
    <property type="entry name" value="PROKAR_LIPOPROTEIN"/>
    <property type="match status" value="1"/>
</dbReference>
<dbReference type="Proteomes" id="UP000009027">
    <property type="component" value="Unassembled WGS sequence"/>
</dbReference>
<dbReference type="VEuPathDB" id="TriTrypDB:TvY486_0034450"/>
<evidence type="ECO:0000313" key="1">
    <source>
        <dbReference type="EMBL" id="CCD20593.1"/>
    </source>
</evidence>
<accession>F9WSQ4</accession>
<sequence>MARVICQFLLSWPFVASCWFTLAVPLLLSIFDHVTLAFAMSFVSPGSHGHVAVLAVLPPHPVVAAVFAGSLQSHAMSAPSAWPEALSSNPSCTPYDLCSSLLMHSPASVLSSGPAGTLAAILHDWPNRAVCATLLARAAESVTFFASNSNVHSGPCCFSAAHCSMALLKPSSFAPSKSVPSTFPSSPLHALPLPVLSRATASASAVTLPTSCPMCAIVAAASPASKKSEHNAPNACDVPPFVTAASPPAASKSNAAQAASIISPFSSPSPAHDPRHDPKRCSFSLSLSALFPCPVHRASSRTCPS</sequence>
<reference evidence="1 2" key="1">
    <citation type="journal article" date="2012" name="Proc. Natl. Acad. Sci. U.S.A.">
        <title>Antigenic diversity is generated by distinct evolutionary mechanisms in African trypanosome species.</title>
        <authorList>
            <person name="Jackson A.P."/>
            <person name="Berry A."/>
            <person name="Aslett M."/>
            <person name="Allison H.C."/>
            <person name="Burton P."/>
            <person name="Vavrova-Anderson J."/>
            <person name="Brown R."/>
            <person name="Browne H."/>
            <person name="Corton N."/>
            <person name="Hauser H."/>
            <person name="Gamble J."/>
            <person name="Gilderthorp R."/>
            <person name="Marcello L."/>
            <person name="McQuillan J."/>
            <person name="Otto T.D."/>
            <person name="Quail M.A."/>
            <person name="Sanders M.J."/>
            <person name="van Tonder A."/>
            <person name="Ginger M.L."/>
            <person name="Field M.C."/>
            <person name="Barry J.D."/>
            <person name="Hertz-Fowler C."/>
            <person name="Berriman M."/>
        </authorList>
    </citation>
    <scope>NUCLEOTIDE SEQUENCE</scope>
    <source>
        <strain evidence="1 2">Y486</strain>
    </source>
</reference>
<keyword evidence="2" id="KW-1185">Reference proteome</keyword>
<dbReference type="EMBL" id="CAEX01005942">
    <property type="protein sequence ID" value="CCD20593.1"/>
    <property type="molecule type" value="Genomic_DNA"/>
</dbReference>